<protein>
    <submittedName>
        <fullName evidence="1">Uncharacterized protein</fullName>
    </submittedName>
</protein>
<reference evidence="1 2" key="1">
    <citation type="submission" date="2019-05" db="EMBL/GenBank/DDBJ databases">
        <title>Another draft genome of Portunus trituberculatus and its Hox gene families provides insights of decapod evolution.</title>
        <authorList>
            <person name="Jeong J.-H."/>
            <person name="Song I."/>
            <person name="Kim S."/>
            <person name="Choi T."/>
            <person name="Kim D."/>
            <person name="Ryu S."/>
            <person name="Kim W."/>
        </authorList>
    </citation>
    <scope>NUCLEOTIDE SEQUENCE [LARGE SCALE GENOMIC DNA]</scope>
    <source>
        <tissue evidence="1">Muscle</tissue>
    </source>
</reference>
<name>A0A5B7D688_PORTR</name>
<dbReference type="EMBL" id="VSRR010000536">
    <property type="protein sequence ID" value="MPC16781.1"/>
    <property type="molecule type" value="Genomic_DNA"/>
</dbReference>
<dbReference type="Proteomes" id="UP000324222">
    <property type="component" value="Unassembled WGS sequence"/>
</dbReference>
<evidence type="ECO:0000313" key="2">
    <source>
        <dbReference type="Proteomes" id="UP000324222"/>
    </source>
</evidence>
<organism evidence="1 2">
    <name type="scientific">Portunus trituberculatus</name>
    <name type="common">Swimming crab</name>
    <name type="synonym">Neptunus trituberculatus</name>
    <dbReference type="NCBI Taxonomy" id="210409"/>
    <lineage>
        <taxon>Eukaryota</taxon>
        <taxon>Metazoa</taxon>
        <taxon>Ecdysozoa</taxon>
        <taxon>Arthropoda</taxon>
        <taxon>Crustacea</taxon>
        <taxon>Multicrustacea</taxon>
        <taxon>Malacostraca</taxon>
        <taxon>Eumalacostraca</taxon>
        <taxon>Eucarida</taxon>
        <taxon>Decapoda</taxon>
        <taxon>Pleocyemata</taxon>
        <taxon>Brachyura</taxon>
        <taxon>Eubrachyura</taxon>
        <taxon>Portunoidea</taxon>
        <taxon>Portunidae</taxon>
        <taxon>Portuninae</taxon>
        <taxon>Portunus</taxon>
    </lineage>
</organism>
<accession>A0A5B7D688</accession>
<proteinExistence type="predicted"/>
<keyword evidence="2" id="KW-1185">Reference proteome</keyword>
<sequence>MTQILHTVSLCTWQISAWRNSLLDH</sequence>
<dbReference type="AlphaFoldDB" id="A0A5B7D688"/>
<comment type="caution">
    <text evidence="1">The sequence shown here is derived from an EMBL/GenBank/DDBJ whole genome shotgun (WGS) entry which is preliminary data.</text>
</comment>
<evidence type="ECO:0000313" key="1">
    <source>
        <dbReference type="EMBL" id="MPC16781.1"/>
    </source>
</evidence>
<gene>
    <name evidence="1" type="ORF">E2C01_009617</name>
</gene>